<gene>
    <name evidence="5" type="ORF">FOYG_15341</name>
</gene>
<dbReference type="SUPFAM" id="SSF48403">
    <property type="entry name" value="Ankyrin repeat"/>
    <property type="match status" value="1"/>
</dbReference>
<feature type="repeat" description="ANK" evidence="3">
    <location>
        <begin position="627"/>
        <end position="659"/>
    </location>
</feature>
<evidence type="ECO:0000313" key="6">
    <source>
        <dbReference type="Proteomes" id="UP000030753"/>
    </source>
</evidence>
<proteinExistence type="predicted"/>
<dbReference type="PANTHER" id="PTHR24126:SF14">
    <property type="entry name" value="ANK_REP_REGION DOMAIN-CONTAINING PROTEIN"/>
    <property type="match status" value="1"/>
</dbReference>
<dbReference type="PROSITE" id="PS50011">
    <property type="entry name" value="PROTEIN_KINASE_DOM"/>
    <property type="match status" value="1"/>
</dbReference>
<feature type="domain" description="Protein kinase" evidence="4">
    <location>
        <begin position="54"/>
        <end position="331"/>
    </location>
</feature>
<dbReference type="GO" id="GO:0004672">
    <property type="term" value="F:protein kinase activity"/>
    <property type="evidence" value="ECO:0007669"/>
    <property type="project" value="InterPro"/>
</dbReference>
<dbReference type="SMART" id="SM00248">
    <property type="entry name" value="ANK"/>
    <property type="match status" value="10"/>
</dbReference>
<dbReference type="Proteomes" id="UP000030753">
    <property type="component" value="Unassembled WGS sequence"/>
</dbReference>
<dbReference type="Pfam" id="PF12796">
    <property type="entry name" value="Ank_2"/>
    <property type="match status" value="3"/>
</dbReference>
<dbReference type="PROSITE" id="PS50088">
    <property type="entry name" value="ANK_REPEAT"/>
    <property type="match status" value="7"/>
</dbReference>
<dbReference type="InterPro" id="IPR000719">
    <property type="entry name" value="Prot_kinase_dom"/>
</dbReference>
<evidence type="ECO:0000256" key="3">
    <source>
        <dbReference type="PROSITE-ProRule" id="PRU00023"/>
    </source>
</evidence>
<dbReference type="PANTHER" id="PTHR24126">
    <property type="entry name" value="ANKYRIN REPEAT, PH AND SEC7 DOMAIN CONTAINING PROTEIN SECG-RELATED"/>
    <property type="match status" value="1"/>
</dbReference>
<dbReference type="SMART" id="SM00220">
    <property type="entry name" value="S_TKc"/>
    <property type="match status" value="1"/>
</dbReference>
<dbReference type="Pfam" id="PF00069">
    <property type="entry name" value="Pkinase"/>
    <property type="match status" value="1"/>
</dbReference>
<dbReference type="AlphaFoldDB" id="W9HJF4"/>
<dbReference type="GO" id="GO:0005524">
    <property type="term" value="F:ATP binding"/>
    <property type="evidence" value="ECO:0007669"/>
    <property type="project" value="InterPro"/>
</dbReference>
<dbReference type="PRINTS" id="PR01415">
    <property type="entry name" value="ANKYRIN"/>
</dbReference>
<feature type="repeat" description="ANK" evidence="3">
    <location>
        <begin position="463"/>
        <end position="495"/>
    </location>
</feature>
<dbReference type="Gene3D" id="1.10.510.10">
    <property type="entry name" value="Transferase(Phosphotransferase) domain 1"/>
    <property type="match status" value="1"/>
</dbReference>
<protein>
    <submittedName>
        <fullName evidence="5">CAMK protein kinase</fullName>
    </submittedName>
</protein>
<dbReference type="EMBL" id="JH717849">
    <property type="protein sequence ID" value="EWY81054.1"/>
    <property type="molecule type" value="Genomic_DNA"/>
</dbReference>
<dbReference type="PROSITE" id="PS00108">
    <property type="entry name" value="PROTEIN_KINASE_ST"/>
    <property type="match status" value="1"/>
</dbReference>
<dbReference type="InterPro" id="IPR008271">
    <property type="entry name" value="Ser/Thr_kinase_AS"/>
</dbReference>
<feature type="repeat" description="ANK" evidence="3">
    <location>
        <begin position="660"/>
        <end position="692"/>
    </location>
</feature>
<reference evidence="5 6" key="1">
    <citation type="submission" date="2011-06" db="EMBL/GenBank/DDBJ databases">
        <title>The Genome Sequence of Fusarium oxysporum FOSC 3-a.</title>
        <authorList>
            <consortium name="The Broad Institute Genome Sequencing Platform"/>
            <person name="Ma L.-J."/>
            <person name="Gale L.R."/>
            <person name="Schwartz D.C."/>
            <person name="Zhou S."/>
            <person name="Corby-Kistler H."/>
            <person name="Young S.K."/>
            <person name="Zeng Q."/>
            <person name="Gargeya S."/>
            <person name="Fitzgerald M."/>
            <person name="Haas B."/>
            <person name="Abouelleil A."/>
            <person name="Alvarado L."/>
            <person name="Arachchi H.M."/>
            <person name="Berlin A."/>
            <person name="Brown A."/>
            <person name="Chapman S.B."/>
            <person name="Chen Z."/>
            <person name="Dunbar C."/>
            <person name="Freedman E."/>
            <person name="Gearin G."/>
            <person name="Gellesch M."/>
            <person name="Goldberg J."/>
            <person name="Griggs A."/>
            <person name="Gujja S."/>
            <person name="Heiman D."/>
            <person name="Howarth C."/>
            <person name="Larson L."/>
            <person name="Lui A."/>
            <person name="MacDonald P.J.P."/>
            <person name="Mehta T."/>
            <person name="Montmayeur A."/>
            <person name="Murphy C."/>
            <person name="Neiman D."/>
            <person name="Pearson M."/>
            <person name="Priest M."/>
            <person name="Roberts A."/>
            <person name="Saif S."/>
            <person name="Shea T."/>
            <person name="Shenoy N."/>
            <person name="Sisk P."/>
            <person name="Stolte C."/>
            <person name="Sykes S."/>
            <person name="Wortman J."/>
            <person name="Nusbaum C."/>
            <person name="Birren B."/>
        </authorList>
    </citation>
    <scope>NUCLEOTIDE SEQUENCE [LARGE SCALE GENOMIC DNA]</scope>
    <source>
        <strain evidence="6">FOSC 3-a</strain>
    </source>
</reference>
<dbReference type="PROSITE" id="PS50297">
    <property type="entry name" value="ANK_REP_REGION"/>
    <property type="match status" value="7"/>
</dbReference>
<dbReference type="InterPro" id="IPR036770">
    <property type="entry name" value="Ankyrin_rpt-contain_sf"/>
</dbReference>
<dbReference type="Gene3D" id="1.25.40.20">
    <property type="entry name" value="Ankyrin repeat-containing domain"/>
    <property type="match status" value="3"/>
</dbReference>
<evidence type="ECO:0000256" key="1">
    <source>
        <dbReference type="ARBA" id="ARBA00022737"/>
    </source>
</evidence>
<dbReference type="OrthoDB" id="20872at2759"/>
<dbReference type="CDD" id="cd14014">
    <property type="entry name" value="STKc_PknB_like"/>
    <property type="match status" value="1"/>
</dbReference>
<feature type="repeat" description="ANK" evidence="3">
    <location>
        <begin position="528"/>
        <end position="560"/>
    </location>
</feature>
<keyword evidence="5" id="KW-0418">Kinase</keyword>
<dbReference type="InterPro" id="IPR002110">
    <property type="entry name" value="Ankyrin_rpt"/>
</dbReference>
<evidence type="ECO:0000313" key="5">
    <source>
        <dbReference type="EMBL" id="EWY81054.1"/>
    </source>
</evidence>
<feature type="repeat" description="ANK" evidence="3">
    <location>
        <begin position="430"/>
        <end position="462"/>
    </location>
</feature>
<feature type="repeat" description="ANK" evidence="3">
    <location>
        <begin position="594"/>
        <end position="626"/>
    </location>
</feature>
<evidence type="ECO:0000256" key="2">
    <source>
        <dbReference type="ARBA" id="ARBA00023043"/>
    </source>
</evidence>
<keyword evidence="5" id="KW-0808">Transferase</keyword>
<name>W9HJF4_FUSOX</name>
<organism evidence="5 6">
    <name type="scientific">Fusarium oxysporum NRRL 32931</name>
    <dbReference type="NCBI Taxonomy" id="660029"/>
    <lineage>
        <taxon>Eukaryota</taxon>
        <taxon>Fungi</taxon>
        <taxon>Dikarya</taxon>
        <taxon>Ascomycota</taxon>
        <taxon>Pezizomycotina</taxon>
        <taxon>Sordariomycetes</taxon>
        <taxon>Hypocreomycetidae</taxon>
        <taxon>Hypocreales</taxon>
        <taxon>Nectriaceae</taxon>
        <taxon>Fusarium</taxon>
        <taxon>Fusarium oxysporum species complex</taxon>
    </lineage>
</organism>
<keyword evidence="1" id="KW-0677">Repeat</keyword>
<dbReference type="SUPFAM" id="SSF56112">
    <property type="entry name" value="Protein kinase-like (PK-like)"/>
    <property type="match status" value="1"/>
</dbReference>
<dbReference type="InterPro" id="IPR011009">
    <property type="entry name" value="Kinase-like_dom_sf"/>
</dbReference>
<dbReference type="HOGENOM" id="CLU_365614_0_0_1"/>
<accession>W9HJF4</accession>
<feature type="repeat" description="ANK" evidence="3">
    <location>
        <begin position="561"/>
        <end position="593"/>
    </location>
</feature>
<sequence>MESRISSAHGNMDEIVSDIVRDYKLATSREGIFTCHFHDDPDAPPSSPQRKEVWKKKCNIGRGGQGELILQTCVKGSRHYTDRAVKKIWLQSRDSNSKRRYERELAAIVKFSHDRYSKYFVKSLGWYASSTKLYIAMEYLPAGDLYTYVREYRILNEEECRQVTCQVLSGIALMHAEGYAHRDIKPQNVLIYRYPQDDSSTLWWIKLGDFGISKRFSPDAATNTTASLGTLYYMAPELLRADSSTNLTRDYQKADMWALGVTAFFIFTNSVPFQSPASTIEFSANLGKPFPSSPLDDHRMSQDGQHFIREAIRPRPEARPDCGLAMRHIWVQHLFTEGVPDRTSNASSRASSFDSDTEEILTLTSRPNSPGQTIENQTLGKQAPLTLPPPHSIEEIMLSRQLGPAVRAGNIDKVNTLLDRGVDSNSPDESGSLPLYISISNGDTRISRVLCERGANIMVIDSKGSTALHLAIEKNQLDIIKLLIHHGCDIEATNTLVEPPLYFAVQTGFEAAVRLLIENGALLGAGKCGITPLMVATRKRHLEVAKLLLEAGAHANARDEWGVTALMNAAHANSQSIARLLISHGARLDDRDDEGRTALFHAANNGHQDTLKFLLEVASDTESVNNNGATSLIIAARKGHLAVVDMLLKKGANLEAKDYGGETPLVEAVAEGPVALVELLLENGADYEAKAKTGETCLLLAELRGNKSIKDLLLKRGAKKGLSYYRARFW</sequence>
<evidence type="ECO:0000259" key="4">
    <source>
        <dbReference type="PROSITE" id="PS50011"/>
    </source>
</evidence>
<keyword evidence="2 3" id="KW-0040">ANK repeat</keyword>